<feature type="transmembrane region" description="Helical" evidence="5">
    <location>
        <begin position="337"/>
        <end position="357"/>
    </location>
</feature>
<dbReference type="InterPro" id="IPR051533">
    <property type="entry name" value="WaaL-like"/>
</dbReference>
<keyword evidence="7" id="KW-0436">Ligase</keyword>
<sequence>MRTVVLGLFALHFVFLAYLNNVYLAGLPMRSFLILLAGGLVIMLDYGTLFRIGLVSKVYALLAMLGLLVSLANNVPLSSIVNGELKLLQSYLMVLVAFFVVEQYGFRMLAYLVIGIALPSALVGIMQGLEVQFAWKLHGILMGIQNKELSDEIQSQITEALLRPPGLSLYAIPQTYMLLGALILNLYLVLQNRDNPRIQAVAVVVSVVLIGGIFASETRSAMGAALLMPALIYLILFPARVLPIAGLLVLLGGVAAVLLADKAGLDSRLVSLDDASAVGRGTLYKYGTELFLQQPFGYGFNFDTVDYAVNYFINDNNLFRYEPNEKAHYIVPVHNSILNLVHTFGFAGVLLLGYYVYRLIGWSWYRAVFIVGAFVNSIFHNAGILSNDLFMDMVIAVMVYELYRQNTAEAMSAVSGLRVGKT</sequence>
<dbReference type="RefSeq" id="WP_308134517.1">
    <property type="nucleotide sequence ID" value="NZ_CP133197.1"/>
</dbReference>
<evidence type="ECO:0000313" key="8">
    <source>
        <dbReference type="Proteomes" id="UP001223336"/>
    </source>
</evidence>
<name>A0ABU0Y9Z0_9GAMM</name>
<dbReference type="Proteomes" id="UP001223336">
    <property type="component" value="Unassembled WGS sequence"/>
</dbReference>
<feature type="transmembrane region" description="Helical" evidence="5">
    <location>
        <begin position="244"/>
        <end position="260"/>
    </location>
</feature>
<feature type="transmembrane region" description="Helical" evidence="5">
    <location>
        <begin position="29"/>
        <end position="46"/>
    </location>
</feature>
<protein>
    <submittedName>
        <fullName evidence="7">O-antigen ligase family protein</fullName>
    </submittedName>
</protein>
<feature type="transmembrane region" description="Helical" evidence="5">
    <location>
        <begin position="171"/>
        <end position="190"/>
    </location>
</feature>
<feature type="transmembrane region" description="Helical" evidence="5">
    <location>
        <begin position="108"/>
        <end position="129"/>
    </location>
</feature>
<feature type="transmembrane region" description="Helical" evidence="5">
    <location>
        <begin position="197"/>
        <end position="215"/>
    </location>
</feature>
<organism evidence="7 8">
    <name type="scientific">Thiothrix subterranea</name>
    <dbReference type="NCBI Taxonomy" id="2735563"/>
    <lineage>
        <taxon>Bacteria</taxon>
        <taxon>Pseudomonadati</taxon>
        <taxon>Pseudomonadota</taxon>
        <taxon>Gammaproteobacteria</taxon>
        <taxon>Thiotrichales</taxon>
        <taxon>Thiotrichaceae</taxon>
        <taxon>Thiothrix</taxon>
    </lineage>
</organism>
<evidence type="ECO:0000256" key="1">
    <source>
        <dbReference type="ARBA" id="ARBA00004141"/>
    </source>
</evidence>
<evidence type="ECO:0000256" key="5">
    <source>
        <dbReference type="SAM" id="Phobius"/>
    </source>
</evidence>
<feature type="transmembrane region" description="Helical" evidence="5">
    <location>
        <begin position="58"/>
        <end position="77"/>
    </location>
</feature>
<comment type="caution">
    <text evidence="7">The sequence shown here is derived from an EMBL/GenBank/DDBJ whole genome shotgun (WGS) entry which is preliminary data.</text>
</comment>
<evidence type="ECO:0000313" key="7">
    <source>
        <dbReference type="EMBL" id="MDQ5768532.1"/>
    </source>
</evidence>
<feature type="transmembrane region" description="Helical" evidence="5">
    <location>
        <begin position="83"/>
        <end position="101"/>
    </location>
</feature>
<accession>A0ABU0Y9Z0</accession>
<feature type="domain" description="O-antigen ligase-related" evidence="6">
    <location>
        <begin position="205"/>
        <end position="352"/>
    </location>
</feature>
<dbReference type="PANTHER" id="PTHR37422:SF13">
    <property type="entry name" value="LIPOPOLYSACCHARIDE BIOSYNTHESIS PROTEIN PA4999-RELATED"/>
    <property type="match status" value="1"/>
</dbReference>
<evidence type="ECO:0000256" key="2">
    <source>
        <dbReference type="ARBA" id="ARBA00022692"/>
    </source>
</evidence>
<keyword evidence="8" id="KW-1185">Reference proteome</keyword>
<proteinExistence type="predicted"/>
<dbReference type="GO" id="GO:0016874">
    <property type="term" value="F:ligase activity"/>
    <property type="evidence" value="ECO:0007669"/>
    <property type="project" value="UniProtKB-KW"/>
</dbReference>
<keyword evidence="4 5" id="KW-0472">Membrane</keyword>
<dbReference type="PANTHER" id="PTHR37422">
    <property type="entry name" value="TEICHURONIC ACID BIOSYNTHESIS PROTEIN TUAE"/>
    <property type="match status" value="1"/>
</dbReference>
<dbReference type="EMBL" id="JAVFKN010000009">
    <property type="protein sequence ID" value="MDQ5768532.1"/>
    <property type="molecule type" value="Genomic_DNA"/>
</dbReference>
<gene>
    <name evidence="7" type="ORF">RCC75_08340</name>
</gene>
<reference evidence="7 8" key="1">
    <citation type="submission" date="2023-08" db="EMBL/GenBank/DDBJ databases">
        <title>New molecular markers tilS and rpoB for phylogenetic and monitoring studies of the genus Thiothrix biodiversity.</title>
        <authorList>
            <person name="Ravin N.V."/>
            <person name="Smolyakov D."/>
            <person name="Markov N.D."/>
            <person name="Beletsky A.V."/>
            <person name="Mardanov A.V."/>
            <person name="Rudenko T.S."/>
            <person name="Grabovich M.Y."/>
        </authorList>
    </citation>
    <scope>NUCLEOTIDE SEQUENCE [LARGE SCALE GENOMIC DNA]</scope>
    <source>
        <strain evidence="7 8">H33</strain>
    </source>
</reference>
<keyword evidence="2 5" id="KW-0812">Transmembrane</keyword>
<comment type="subcellular location">
    <subcellularLocation>
        <location evidence="1">Membrane</location>
        <topology evidence="1">Multi-pass membrane protein</topology>
    </subcellularLocation>
</comment>
<evidence type="ECO:0000256" key="3">
    <source>
        <dbReference type="ARBA" id="ARBA00022989"/>
    </source>
</evidence>
<keyword evidence="3 5" id="KW-1133">Transmembrane helix</keyword>
<evidence type="ECO:0000256" key="4">
    <source>
        <dbReference type="ARBA" id="ARBA00023136"/>
    </source>
</evidence>
<feature type="transmembrane region" description="Helical" evidence="5">
    <location>
        <begin position="364"/>
        <end position="384"/>
    </location>
</feature>
<evidence type="ECO:0000259" key="6">
    <source>
        <dbReference type="Pfam" id="PF04932"/>
    </source>
</evidence>
<dbReference type="InterPro" id="IPR007016">
    <property type="entry name" value="O-antigen_ligase-rel_domated"/>
</dbReference>
<dbReference type="Pfam" id="PF04932">
    <property type="entry name" value="Wzy_C"/>
    <property type="match status" value="1"/>
</dbReference>